<gene>
    <name evidence="2" type="ORF">AWC38_SpisGene19164</name>
</gene>
<organism evidence="2 3">
    <name type="scientific">Stylophora pistillata</name>
    <name type="common">Smooth cauliflower coral</name>
    <dbReference type="NCBI Taxonomy" id="50429"/>
    <lineage>
        <taxon>Eukaryota</taxon>
        <taxon>Metazoa</taxon>
        <taxon>Cnidaria</taxon>
        <taxon>Anthozoa</taxon>
        <taxon>Hexacorallia</taxon>
        <taxon>Scleractinia</taxon>
        <taxon>Astrocoeniina</taxon>
        <taxon>Pocilloporidae</taxon>
        <taxon>Stylophora</taxon>
    </lineage>
</organism>
<dbReference type="EMBL" id="LSMT01000537">
    <property type="protein sequence ID" value="PFX16554.1"/>
    <property type="molecule type" value="Genomic_DNA"/>
</dbReference>
<proteinExistence type="predicted"/>
<evidence type="ECO:0000313" key="2">
    <source>
        <dbReference type="EMBL" id="PFX16554.1"/>
    </source>
</evidence>
<evidence type="ECO:0000256" key="1">
    <source>
        <dbReference type="SAM" id="MobiDB-lite"/>
    </source>
</evidence>
<comment type="caution">
    <text evidence="2">The sequence shown here is derived from an EMBL/GenBank/DDBJ whole genome shotgun (WGS) entry which is preliminary data.</text>
</comment>
<keyword evidence="3" id="KW-1185">Reference proteome</keyword>
<evidence type="ECO:0000313" key="3">
    <source>
        <dbReference type="Proteomes" id="UP000225706"/>
    </source>
</evidence>
<feature type="compositionally biased region" description="Acidic residues" evidence="1">
    <location>
        <begin position="27"/>
        <end position="45"/>
    </location>
</feature>
<sequence>MKEVYLSENQEYIGKLTFMDGSHPVGEESDSDVVDSDNSESESCFDDLSSGEEVFGERMIRMPAPCDRCSRLICKDE</sequence>
<dbReference type="AlphaFoldDB" id="A0A2B4RDV9"/>
<protein>
    <submittedName>
        <fullName evidence="2">Uncharacterized protein</fullName>
    </submittedName>
</protein>
<name>A0A2B4RDV9_STYPI</name>
<accession>A0A2B4RDV9</accession>
<feature type="region of interest" description="Disordered" evidence="1">
    <location>
        <begin position="19"/>
        <end position="48"/>
    </location>
</feature>
<dbReference type="Proteomes" id="UP000225706">
    <property type="component" value="Unassembled WGS sequence"/>
</dbReference>
<reference evidence="3" key="1">
    <citation type="journal article" date="2017" name="bioRxiv">
        <title>Comparative analysis of the genomes of Stylophora pistillata and Acropora digitifera provides evidence for extensive differences between species of corals.</title>
        <authorList>
            <person name="Voolstra C.R."/>
            <person name="Li Y."/>
            <person name="Liew Y.J."/>
            <person name="Baumgarten S."/>
            <person name="Zoccola D."/>
            <person name="Flot J.-F."/>
            <person name="Tambutte S."/>
            <person name="Allemand D."/>
            <person name="Aranda M."/>
        </authorList>
    </citation>
    <scope>NUCLEOTIDE SEQUENCE [LARGE SCALE GENOMIC DNA]</scope>
</reference>